<dbReference type="InterPro" id="IPR002423">
    <property type="entry name" value="Cpn60/GroEL/TCP-1"/>
</dbReference>
<keyword evidence="4" id="KW-0067">ATP-binding</keyword>
<keyword evidence="2" id="KW-0963">Cytoplasm</keyword>
<dbReference type="Pfam" id="PF00118">
    <property type="entry name" value="Cpn60_TCP1"/>
    <property type="match status" value="1"/>
</dbReference>
<dbReference type="Gene3D" id="1.10.560.10">
    <property type="entry name" value="GroEL-like equatorial domain"/>
    <property type="match status" value="1"/>
</dbReference>
<dbReference type="RefSeq" id="WP_119628465.1">
    <property type="nucleotide sequence ID" value="NZ_AP017928.1"/>
</dbReference>
<name>A0A250KMC8_9GAMM</name>
<keyword evidence="6" id="KW-0413">Isomerase</keyword>
<evidence type="ECO:0000313" key="9">
    <source>
        <dbReference type="EMBL" id="BBA32727.1"/>
    </source>
</evidence>
<dbReference type="NCBIfam" id="NF000592">
    <property type="entry name" value="PRK00013.1"/>
    <property type="match status" value="1"/>
</dbReference>
<comment type="similarity">
    <text evidence="1 7">Belongs to the chaperonin (HSP60) family.</text>
</comment>
<evidence type="ECO:0000256" key="4">
    <source>
        <dbReference type="ARBA" id="ARBA00022840"/>
    </source>
</evidence>
<evidence type="ECO:0000256" key="5">
    <source>
        <dbReference type="ARBA" id="ARBA00023186"/>
    </source>
</evidence>
<dbReference type="FunFam" id="3.50.7.10:FF:000001">
    <property type="entry name" value="60 kDa chaperonin"/>
    <property type="match status" value="1"/>
</dbReference>
<dbReference type="SUPFAM" id="SSF54849">
    <property type="entry name" value="GroEL-intermediate domain like"/>
    <property type="match status" value="1"/>
</dbReference>
<protein>
    <recommendedName>
        <fullName evidence="8">60 kDa chaperonin</fullName>
    </recommendedName>
</protein>
<sequence>MAKQIVFNNTARSKMLRGIDKIARAVEITLGVSGPGAVIQHRTDGFPPIYTRDGFTVAHAITLNDPVEDLGARILRDVAGAVSRRAGDGTTTSVVLARKIAQGCARSLAAGAHPTALRQGIETAAAHVSAALRERAVRTLDRDLYRKVCRSAGKDDEATVDRILDAMAAVGAHGTVTIAPGRHLDDSLKITEGARWDQGYLSAYFNTDRERNLAELENPYILLYDREIADFMDLVPLLEAVPERSRSLLIVAENIAEKALAPLLLNHVRGNFRAVAVKPPGYGDRRLDRLDDLAVLTGGRACLDIYGAKLTAMTPDDLGQADLAVVDAESTTLIGGRGAQSAIEARIRELAAEAARIGELKPGHGSTTGNRQLCEELEERAQLLRGRMAAYEVGGVTDLAIRERLGRVENAYKAICAAREEGVLPGGGIGLLATRSVLDELCFDDPDRQRGLDIVRAALAEPLRRIAANAGMNAEAIVAAVLAVDDCAYGFDAGRRCFGDLWELGIVDPVKVTRLALENAAGIAGTVIATEAVVYRQPMAERLPDAEAVAEWAAATREDPRG</sequence>
<keyword evidence="5" id="KW-0143">Chaperone</keyword>
<dbReference type="EMBL" id="AP017928">
    <property type="protein sequence ID" value="BBA32727.1"/>
    <property type="molecule type" value="Genomic_DNA"/>
</dbReference>
<evidence type="ECO:0000256" key="3">
    <source>
        <dbReference type="ARBA" id="ARBA00022741"/>
    </source>
</evidence>
<dbReference type="OrthoDB" id="9766614at2"/>
<dbReference type="GO" id="GO:0016853">
    <property type="term" value="F:isomerase activity"/>
    <property type="evidence" value="ECO:0007669"/>
    <property type="project" value="UniProtKB-KW"/>
</dbReference>
<dbReference type="AlphaFoldDB" id="A0A250KMC8"/>
<evidence type="ECO:0000256" key="8">
    <source>
        <dbReference type="RuleBase" id="RU000419"/>
    </source>
</evidence>
<accession>A0A250KMC8</accession>
<dbReference type="GO" id="GO:0042026">
    <property type="term" value="P:protein refolding"/>
    <property type="evidence" value="ECO:0007669"/>
    <property type="project" value="InterPro"/>
</dbReference>
<evidence type="ECO:0000256" key="1">
    <source>
        <dbReference type="ARBA" id="ARBA00006607"/>
    </source>
</evidence>
<dbReference type="Proteomes" id="UP000266313">
    <property type="component" value="Chromosome"/>
</dbReference>
<reference evidence="9 10" key="1">
    <citation type="submission" date="2016-12" db="EMBL/GenBank/DDBJ databases">
        <title>Genome sequencing of Methylocaldum marinum.</title>
        <authorList>
            <person name="Takeuchi M."/>
            <person name="Kamagata Y."/>
            <person name="Hiraoka S."/>
            <person name="Oshima K."/>
            <person name="Hattori M."/>
            <person name="Iwasaki W."/>
        </authorList>
    </citation>
    <scope>NUCLEOTIDE SEQUENCE [LARGE SCALE GENOMIC DNA]</scope>
    <source>
        <strain evidence="9 10">S8</strain>
    </source>
</reference>
<evidence type="ECO:0000256" key="7">
    <source>
        <dbReference type="RuleBase" id="RU000418"/>
    </source>
</evidence>
<evidence type="ECO:0000256" key="6">
    <source>
        <dbReference type="ARBA" id="ARBA00023235"/>
    </source>
</evidence>
<dbReference type="NCBIfam" id="NF009487">
    <property type="entry name" value="PRK12849.1"/>
    <property type="match status" value="1"/>
</dbReference>
<keyword evidence="10" id="KW-1185">Reference proteome</keyword>
<dbReference type="NCBIfam" id="NF009488">
    <property type="entry name" value="PRK12850.1"/>
    <property type="match status" value="1"/>
</dbReference>
<keyword evidence="3" id="KW-0547">Nucleotide-binding</keyword>
<dbReference type="SUPFAM" id="SSF48592">
    <property type="entry name" value="GroEL equatorial domain-like"/>
    <property type="match status" value="1"/>
</dbReference>
<dbReference type="SUPFAM" id="SSF52029">
    <property type="entry name" value="GroEL apical domain-like"/>
    <property type="match status" value="1"/>
</dbReference>
<dbReference type="InterPro" id="IPR027409">
    <property type="entry name" value="GroEL-like_apical_dom_sf"/>
</dbReference>
<dbReference type="GO" id="GO:0005524">
    <property type="term" value="F:ATP binding"/>
    <property type="evidence" value="ECO:0007669"/>
    <property type="project" value="UniProtKB-KW"/>
</dbReference>
<dbReference type="GO" id="GO:0140662">
    <property type="term" value="F:ATP-dependent protein folding chaperone"/>
    <property type="evidence" value="ECO:0007669"/>
    <property type="project" value="InterPro"/>
</dbReference>
<dbReference type="PANTHER" id="PTHR45633">
    <property type="entry name" value="60 KDA HEAT SHOCK PROTEIN, MITOCHONDRIAL"/>
    <property type="match status" value="1"/>
</dbReference>
<dbReference type="PRINTS" id="PR00298">
    <property type="entry name" value="CHAPERONIN60"/>
</dbReference>
<dbReference type="PROSITE" id="PS00296">
    <property type="entry name" value="CHAPERONINS_CPN60"/>
    <property type="match status" value="1"/>
</dbReference>
<dbReference type="NCBIfam" id="NF009489">
    <property type="entry name" value="PRK12851.1"/>
    <property type="match status" value="1"/>
</dbReference>
<dbReference type="InterPro" id="IPR027413">
    <property type="entry name" value="GROEL-like_equatorial_sf"/>
</dbReference>
<evidence type="ECO:0000256" key="2">
    <source>
        <dbReference type="ARBA" id="ARBA00022490"/>
    </source>
</evidence>
<gene>
    <name evidence="9" type="ORF">sS8_0762</name>
</gene>
<dbReference type="Gene3D" id="3.30.260.10">
    <property type="entry name" value="TCP-1-like chaperonin intermediate domain"/>
    <property type="match status" value="1"/>
</dbReference>
<comment type="function">
    <text evidence="8">Together with its co-chaperonin GroES, plays an essential role in assisting protein folding. The GroEL-GroES system forms a nano-cage that allows encapsulation of the non-native substrate proteins and provides a physical environment optimized to promote and accelerate protein folding.</text>
</comment>
<dbReference type="InterPro" id="IPR027410">
    <property type="entry name" value="TCP-1-like_intermed_sf"/>
</dbReference>
<organism evidence="9 10">
    <name type="scientific">Methylocaldum marinum</name>
    <dbReference type="NCBI Taxonomy" id="1432792"/>
    <lineage>
        <taxon>Bacteria</taxon>
        <taxon>Pseudomonadati</taxon>
        <taxon>Pseudomonadota</taxon>
        <taxon>Gammaproteobacteria</taxon>
        <taxon>Methylococcales</taxon>
        <taxon>Methylococcaceae</taxon>
        <taxon>Methylocaldum</taxon>
    </lineage>
</organism>
<dbReference type="InterPro" id="IPR018370">
    <property type="entry name" value="Chaperonin_Cpn60_CS"/>
</dbReference>
<comment type="subunit">
    <text evidence="8">Forms a cylinder of 14 subunits composed of two heptameric rings stacked back-to-back. Interacts with the co-chaperonin GroES.</text>
</comment>
<dbReference type="Gene3D" id="3.50.7.10">
    <property type="entry name" value="GroEL"/>
    <property type="match status" value="1"/>
</dbReference>
<dbReference type="KEGG" id="mmai:sS8_0762"/>
<evidence type="ECO:0000313" key="10">
    <source>
        <dbReference type="Proteomes" id="UP000266313"/>
    </source>
</evidence>
<proteinExistence type="inferred from homology"/>
<dbReference type="InterPro" id="IPR001844">
    <property type="entry name" value="Cpn60/GroEL"/>
</dbReference>